<reference evidence="1" key="2">
    <citation type="journal article" date="2015" name="Data Brief">
        <title>Shoot transcriptome of the giant reed, Arundo donax.</title>
        <authorList>
            <person name="Barrero R.A."/>
            <person name="Guerrero F.D."/>
            <person name="Moolhuijzen P."/>
            <person name="Goolsby J.A."/>
            <person name="Tidwell J."/>
            <person name="Bellgard S.E."/>
            <person name="Bellgard M.I."/>
        </authorList>
    </citation>
    <scope>NUCLEOTIDE SEQUENCE</scope>
    <source>
        <tissue evidence="1">Shoot tissue taken approximately 20 cm above the soil surface</tissue>
    </source>
</reference>
<organism evidence="1">
    <name type="scientific">Arundo donax</name>
    <name type="common">Giant reed</name>
    <name type="synonym">Donax arundinaceus</name>
    <dbReference type="NCBI Taxonomy" id="35708"/>
    <lineage>
        <taxon>Eukaryota</taxon>
        <taxon>Viridiplantae</taxon>
        <taxon>Streptophyta</taxon>
        <taxon>Embryophyta</taxon>
        <taxon>Tracheophyta</taxon>
        <taxon>Spermatophyta</taxon>
        <taxon>Magnoliopsida</taxon>
        <taxon>Liliopsida</taxon>
        <taxon>Poales</taxon>
        <taxon>Poaceae</taxon>
        <taxon>PACMAD clade</taxon>
        <taxon>Arundinoideae</taxon>
        <taxon>Arundineae</taxon>
        <taxon>Arundo</taxon>
    </lineage>
</organism>
<accession>A0A0A9B193</accession>
<evidence type="ECO:0000313" key="1">
    <source>
        <dbReference type="EMBL" id="JAD57096.1"/>
    </source>
</evidence>
<name>A0A0A9B193_ARUDO</name>
<reference evidence="1" key="1">
    <citation type="submission" date="2014-09" db="EMBL/GenBank/DDBJ databases">
        <authorList>
            <person name="Magalhaes I.L.F."/>
            <person name="Oliveira U."/>
            <person name="Santos F.R."/>
            <person name="Vidigal T.H.D.A."/>
            <person name="Brescovit A.D."/>
            <person name="Santos A.J."/>
        </authorList>
    </citation>
    <scope>NUCLEOTIDE SEQUENCE</scope>
    <source>
        <tissue evidence="1">Shoot tissue taken approximately 20 cm above the soil surface</tissue>
    </source>
</reference>
<protein>
    <submittedName>
        <fullName evidence="1">Uncharacterized protein</fullName>
    </submittedName>
</protein>
<dbReference type="AlphaFoldDB" id="A0A0A9B193"/>
<dbReference type="EMBL" id="GBRH01240799">
    <property type="protein sequence ID" value="JAD57096.1"/>
    <property type="molecule type" value="Transcribed_RNA"/>
</dbReference>
<sequence>MGVFRYVAVGSRHSIALYAHMPLLESNIKQNCVENNSLFMLFH</sequence>
<proteinExistence type="predicted"/>